<proteinExistence type="predicted"/>
<feature type="region of interest" description="Disordered" evidence="1">
    <location>
        <begin position="103"/>
        <end position="123"/>
    </location>
</feature>
<dbReference type="PANTHER" id="PTHR37327">
    <property type="entry name" value="CHROMOSOME 1, WHOLE GENOME SHOTGUN SEQUENCE"/>
    <property type="match status" value="1"/>
</dbReference>
<evidence type="ECO:0000313" key="3">
    <source>
        <dbReference type="Proteomes" id="UP000039865"/>
    </source>
</evidence>
<dbReference type="AlphaFoldDB" id="A0A077ZUK5"/>
<dbReference type="PANTHER" id="PTHR37327:SF1">
    <property type="entry name" value="MICROTUBULE INTERACTING AND TRANSPORT DOMAIN-CONTAINING PROTEIN"/>
    <property type="match status" value="1"/>
</dbReference>
<evidence type="ECO:0000313" key="2">
    <source>
        <dbReference type="EMBL" id="CDW72985.1"/>
    </source>
</evidence>
<accession>A0A077ZUK5</accession>
<organism evidence="2 3">
    <name type="scientific">Stylonychia lemnae</name>
    <name type="common">Ciliate</name>
    <dbReference type="NCBI Taxonomy" id="5949"/>
    <lineage>
        <taxon>Eukaryota</taxon>
        <taxon>Sar</taxon>
        <taxon>Alveolata</taxon>
        <taxon>Ciliophora</taxon>
        <taxon>Intramacronucleata</taxon>
        <taxon>Spirotrichea</taxon>
        <taxon>Stichotrichia</taxon>
        <taxon>Sporadotrichida</taxon>
        <taxon>Oxytrichidae</taxon>
        <taxon>Stylonychinae</taxon>
        <taxon>Stylonychia</taxon>
    </lineage>
</organism>
<dbReference type="EMBL" id="CCKQ01001882">
    <property type="protein sequence ID" value="CDW72985.1"/>
    <property type="molecule type" value="Genomic_DNA"/>
</dbReference>
<keyword evidence="3" id="KW-1185">Reference proteome</keyword>
<protein>
    <submittedName>
        <fullName evidence="2">Uncharacterized protein</fullName>
    </submittedName>
</protein>
<name>A0A077ZUK5_STYLE</name>
<reference evidence="2 3" key="1">
    <citation type="submission" date="2014-06" db="EMBL/GenBank/DDBJ databases">
        <authorList>
            <person name="Swart Estienne"/>
        </authorList>
    </citation>
    <scope>NUCLEOTIDE SEQUENCE [LARGE SCALE GENOMIC DNA]</scope>
    <source>
        <strain evidence="2 3">130c</strain>
    </source>
</reference>
<evidence type="ECO:0000256" key="1">
    <source>
        <dbReference type="SAM" id="MobiDB-lite"/>
    </source>
</evidence>
<gene>
    <name evidence="2" type="primary">Contig7748.g8258</name>
    <name evidence="2" type="ORF">STYLEM_1953</name>
</gene>
<dbReference type="OrthoDB" id="2245455at2759"/>
<feature type="compositionally biased region" description="Low complexity" evidence="1">
    <location>
        <begin position="103"/>
        <end position="118"/>
    </location>
</feature>
<sequence>MKEIVLQLNKQLCVDRLEDCLKCYQEAIKLFKSQVEKAPADKKGVFQIFLKNYEEKAESLQQKIQELAQNSGSNQIDLDEQFVVINENLYEKDFQDLDLKYDPIQQQPPQNNSPDDQISASTIPSNKKLRPFFFMRRIEKTIMEGGFLTESLYVPKYIWYQKEAKIPEIDKKLNYFDYLKKEFQRVNILYSKNCLSKDKSETLAQEFNEVQKMGGGADEAMLQSLKDESTWNKISKHFKQFTDKVTKGAQKIAFNIYGTSVDLYAKALQELFKEAYFIEAWIIDIESQLEAKPQTLNNQQIQETQALLKKLARISQFLHEVVILLVLGDLRYLVQRYLKKMFTSMVDLHSKFN</sequence>
<dbReference type="InParanoid" id="A0A077ZUK5"/>
<dbReference type="Proteomes" id="UP000039865">
    <property type="component" value="Unassembled WGS sequence"/>
</dbReference>